<dbReference type="InterPro" id="IPR036034">
    <property type="entry name" value="PDZ_sf"/>
</dbReference>
<feature type="transmembrane region" description="Helical" evidence="1">
    <location>
        <begin position="135"/>
        <end position="156"/>
    </location>
</feature>
<keyword evidence="1" id="KW-0812">Transmembrane</keyword>
<dbReference type="EMBL" id="SRJC01000003">
    <property type="protein sequence ID" value="TGB02350.1"/>
    <property type="molecule type" value="Genomic_DNA"/>
</dbReference>
<dbReference type="SUPFAM" id="SSF50156">
    <property type="entry name" value="PDZ domain-like"/>
    <property type="match status" value="1"/>
</dbReference>
<dbReference type="RefSeq" id="WP_135327993.1">
    <property type="nucleotide sequence ID" value="NZ_SRJC01000003.1"/>
</dbReference>
<feature type="domain" description="PDZ" evidence="2">
    <location>
        <begin position="277"/>
        <end position="357"/>
    </location>
</feature>
<evidence type="ECO:0000313" key="4">
    <source>
        <dbReference type="Proteomes" id="UP000297982"/>
    </source>
</evidence>
<feature type="transmembrane region" description="Helical" evidence="1">
    <location>
        <begin position="81"/>
        <end position="98"/>
    </location>
</feature>
<feature type="transmembrane region" description="Helical" evidence="1">
    <location>
        <begin position="246"/>
        <end position="276"/>
    </location>
</feature>
<evidence type="ECO:0000259" key="2">
    <source>
        <dbReference type="SMART" id="SM00228"/>
    </source>
</evidence>
<dbReference type="InterPro" id="IPR001478">
    <property type="entry name" value="PDZ"/>
</dbReference>
<sequence>MDVWMLELLKGIGRAFMQPYLYIAIIVGWILANKRIKKERQDFGTRVFPIFSEMKGTWGVALGAGLVISIIFLALGLVVPLPFLFLVSAVFLLVSLPMKFTWYSAAYTLGLAYILMLVLPFVPDAPDWLAALEETPLLSITAILAALLLVEAILLLKTTPKETFPEREKGKRGLSIGQHRARKIAVVPFLALFPAGDITSFAEWWPLLSIGGESYGLILIPFLTGFEWVARGQAPEIATKTVGRHIFLLAVVVLALTIGSYFLPILSFAAIAVGLLGREWITIRHRIREDQSPFFYPHPRGVHILGIIPGSPADQMGLVPGEVIERVNQVPVRTESQFYEALQINGAFNKLEVRDQWGENRYVQRAMYEGEHFELGVLFVEPPTHEESVGFF</sequence>
<keyword evidence="4" id="KW-1185">Reference proteome</keyword>
<dbReference type="Proteomes" id="UP000297982">
    <property type="component" value="Unassembled WGS sequence"/>
</dbReference>
<feature type="transmembrane region" description="Helical" evidence="1">
    <location>
        <begin position="20"/>
        <end position="36"/>
    </location>
</feature>
<dbReference type="InterPro" id="IPR041489">
    <property type="entry name" value="PDZ_6"/>
</dbReference>
<comment type="caution">
    <text evidence="3">The sequence shown here is derived from an EMBL/GenBank/DDBJ whole genome shotgun (WGS) entry which is preliminary data.</text>
</comment>
<organism evidence="3 4">
    <name type="scientific">Halobacillus salinus</name>
    <dbReference type="NCBI Taxonomy" id="192814"/>
    <lineage>
        <taxon>Bacteria</taxon>
        <taxon>Bacillati</taxon>
        <taxon>Bacillota</taxon>
        <taxon>Bacilli</taxon>
        <taxon>Bacillales</taxon>
        <taxon>Bacillaceae</taxon>
        <taxon>Halobacillus</taxon>
    </lineage>
</organism>
<dbReference type="SMART" id="SM00228">
    <property type="entry name" value="PDZ"/>
    <property type="match status" value="1"/>
</dbReference>
<dbReference type="STRING" id="192814.GCA_900166575_03355"/>
<reference evidence="3 4" key="1">
    <citation type="journal article" date="2003" name="Int. J. Syst. Evol. Microbiol.">
        <title>Halobacillus salinus sp. nov., isolated from a salt lake on the coast of the East Sea in Korea.</title>
        <authorList>
            <person name="Yoon J.H."/>
            <person name="Kang K.H."/>
            <person name="Park Y.H."/>
        </authorList>
    </citation>
    <scope>NUCLEOTIDE SEQUENCE [LARGE SCALE GENOMIC DNA]</scope>
    <source>
        <strain evidence="3 4">HSL-3</strain>
    </source>
</reference>
<dbReference type="Gene3D" id="2.30.42.10">
    <property type="match status" value="1"/>
</dbReference>
<dbReference type="Pfam" id="PF17820">
    <property type="entry name" value="PDZ_6"/>
    <property type="match status" value="1"/>
</dbReference>
<evidence type="ECO:0000313" key="3">
    <source>
        <dbReference type="EMBL" id="TGB02350.1"/>
    </source>
</evidence>
<name>A0A4Z0GX30_9BACI</name>
<dbReference type="AlphaFoldDB" id="A0A4Z0GX30"/>
<gene>
    <name evidence="3" type="ORF">E4663_13480</name>
</gene>
<feature type="transmembrane region" description="Helical" evidence="1">
    <location>
        <begin position="105"/>
        <end position="123"/>
    </location>
</feature>
<keyword evidence="1" id="KW-0472">Membrane</keyword>
<evidence type="ECO:0000256" key="1">
    <source>
        <dbReference type="SAM" id="Phobius"/>
    </source>
</evidence>
<keyword evidence="1" id="KW-1133">Transmembrane helix</keyword>
<protein>
    <submittedName>
        <fullName evidence="3">PDZ domain-containing protein</fullName>
    </submittedName>
</protein>
<proteinExistence type="predicted"/>
<accession>A0A4Z0GX30</accession>